<evidence type="ECO:0000256" key="10">
    <source>
        <dbReference type="ARBA" id="ARBA00022984"/>
    </source>
</evidence>
<dbReference type="InterPro" id="IPR005758">
    <property type="entry name" value="UDP-N-AcMur_Ala_ligase_MurC"/>
</dbReference>
<evidence type="ECO:0000256" key="6">
    <source>
        <dbReference type="ARBA" id="ARBA00022618"/>
    </source>
</evidence>
<evidence type="ECO:0000256" key="9">
    <source>
        <dbReference type="ARBA" id="ARBA00022960"/>
    </source>
</evidence>
<dbReference type="SUPFAM" id="SSF53244">
    <property type="entry name" value="MurD-like peptide ligases, peptide-binding domain"/>
    <property type="match status" value="1"/>
</dbReference>
<evidence type="ECO:0000313" key="19">
    <source>
        <dbReference type="Proteomes" id="UP000231157"/>
    </source>
</evidence>
<keyword evidence="4 14" id="KW-0963">Cytoplasm</keyword>
<comment type="subcellular location">
    <subcellularLocation>
        <location evidence="1 14">Cytoplasm</location>
    </subcellularLocation>
</comment>
<dbReference type="InterPro" id="IPR050061">
    <property type="entry name" value="MurCDEF_pg_biosynth"/>
</dbReference>
<dbReference type="Pfam" id="PF08245">
    <property type="entry name" value="Mur_ligase_M"/>
    <property type="match status" value="1"/>
</dbReference>
<evidence type="ECO:0000259" key="17">
    <source>
        <dbReference type="Pfam" id="PF08245"/>
    </source>
</evidence>
<dbReference type="GO" id="GO:0005524">
    <property type="term" value="F:ATP binding"/>
    <property type="evidence" value="ECO:0007669"/>
    <property type="project" value="UniProtKB-UniRule"/>
</dbReference>
<keyword evidence="5 14" id="KW-0436">Ligase</keyword>
<dbReference type="SUPFAM" id="SSF53623">
    <property type="entry name" value="MurD-like peptide ligases, catalytic domain"/>
    <property type="match status" value="1"/>
</dbReference>
<dbReference type="InterPro" id="IPR000713">
    <property type="entry name" value="Mur_ligase_N"/>
</dbReference>
<evidence type="ECO:0000256" key="2">
    <source>
        <dbReference type="ARBA" id="ARBA00004752"/>
    </source>
</evidence>
<dbReference type="Gene3D" id="3.90.190.20">
    <property type="entry name" value="Mur ligase, C-terminal domain"/>
    <property type="match status" value="1"/>
</dbReference>
<keyword evidence="6 14" id="KW-0132">Cell division</keyword>
<feature type="domain" description="Mur ligase C-terminal" evidence="16">
    <location>
        <begin position="299"/>
        <end position="431"/>
    </location>
</feature>
<feature type="binding site" evidence="14">
    <location>
        <begin position="114"/>
        <end position="120"/>
    </location>
    <ligand>
        <name>ATP</name>
        <dbReference type="ChEBI" id="CHEBI:30616"/>
    </ligand>
</feature>
<gene>
    <name evidence="14 18" type="primary">murC</name>
    <name evidence="18" type="ORF">COU07_01805</name>
</gene>
<keyword evidence="7 14" id="KW-0547">Nucleotide-binding</keyword>
<dbReference type="GO" id="GO:0051301">
    <property type="term" value="P:cell division"/>
    <property type="evidence" value="ECO:0007669"/>
    <property type="project" value="UniProtKB-KW"/>
</dbReference>
<comment type="similarity">
    <text evidence="14">Belongs to the MurCDEF family.</text>
</comment>
<feature type="domain" description="Mur ligase central" evidence="17">
    <location>
        <begin position="112"/>
        <end position="255"/>
    </location>
</feature>
<protein>
    <recommendedName>
        <fullName evidence="3 14">UDP-N-acetylmuramate--L-alanine ligase</fullName>
        <ecNumber evidence="3 14">6.3.2.8</ecNumber>
    </recommendedName>
    <alternativeName>
        <fullName evidence="14">UDP-N-acetylmuramoyl-L-alanine synthetase</fullName>
    </alternativeName>
</protein>
<keyword evidence="12 14" id="KW-0961">Cell wall biogenesis/degradation</keyword>
<keyword evidence="11 14" id="KW-0131">Cell cycle</keyword>
<dbReference type="PANTHER" id="PTHR43445">
    <property type="entry name" value="UDP-N-ACETYLMURAMATE--L-ALANINE LIGASE-RELATED"/>
    <property type="match status" value="1"/>
</dbReference>
<dbReference type="InterPro" id="IPR036565">
    <property type="entry name" value="Mur-like_cat_sf"/>
</dbReference>
<evidence type="ECO:0000256" key="12">
    <source>
        <dbReference type="ARBA" id="ARBA00023316"/>
    </source>
</evidence>
<accession>A0A2H0UT49</accession>
<dbReference type="Gene3D" id="3.40.1190.10">
    <property type="entry name" value="Mur-like, catalytic domain"/>
    <property type="match status" value="1"/>
</dbReference>
<name>A0A2H0UT49_9BACT</name>
<evidence type="ECO:0000256" key="7">
    <source>
        <dbReference type="ARBA" id="ARBA00022741"/>
    </source>
</evidence>
<evidence type="ECO:0000313" key="18">
    <source>
        <dbReference type="EMBL" id="PIR89610.1"/>
    </source>
</evidence>
<dbReference type="Gene3D" id="3.40.50.720">
    <property type="entry name" value="NAD(P)-binding Rossmann-like Domain"/>
    <property type="match status" value="1"/>
</dbReference>
<dbReference type="Pfam" id="PF02875">
    <property type="entry name" value="Mur_ligase_C"/>
    <property type="match status" value="1"/>
</dbReference>
<evidence type="ECO:0000256" key="3">
    <source>
        <dbReference type="ARBA" id="ARBA00012211"/>
    </source>
</evidence>
<proteinExistence type="inferred from homology"/>
<dbReference type="SUPFAM" id="SSF51984">
    <property type="entry name" value="MurCD N-terminal domain"/>
    <property type="match status" value="1"/>
</dbReference>
<evidence type="ECO:0000259" key="16">
    <source>
        <dbReference type="Pfam" id="PF02875"/>
    </source>
</evidence>
<evidence type="ECO:0000256" key="11">
    <source>
        <dbReference type="ARBA" id="ARBA00023306"/>
    </source>
</evidence>
<dbReference type="InterPro" id="IPR036615">
    <property type="entry name" value="Mur_ligase_C_dom_sf"/>
</dbReference>
<dbReference type="GO" id="GO:0008763">
    <property type="term" value="F:UDP-N-acetylmuramate-L-alanine ligase activity"/>
    <property type="evidence" value="ECO:0007669"/>
    <property type="project" value="UniProtKB-UniRule"/>
</dbReference>
<keyword evidence="8 14" id="KW-0067">ATP-binding</keyword>
<evidence type="ECO:0000256" key="14">
    <source>
        <dbReference type="HAMAP-Rule" id="MF_00046"/>
    </source>
</evidence>
<dbReference type="InterPro" id="IPR004101">
    <property type="entry name" value="Mur_ligase_C"/>
</dbReference>
<keyword evidence="9 14" id="KW-0133">Cell shape</keyword>
<dbReference type="GO" id="GO:0071555">
    <property type="term" value="P:cell wall organization"/>
    <property type="evidence" value="ECO:0007669"/>
    <property type="project" value="UniProtKB-KW"/>
</dbReference>
<evidence type="ECO:0000256" key="8">
    <source>
        <dbReference type="ARBA" id="ARBA00022840"/>
    </source>
</evidence>
<dbReference type="Pfam" id="PF01225">
    <property type="entry name" value="Mur_ligase"/>
    <property type="match status" value="1"/>
</dbReference>
<dbReference type="NCBIfam" id="TIGR01082">
    <property type="entry name" value="murC"/>
    <property type="match status" value="1"/>
</dbReference>
<organism evidence="18 19">
    <name type="scientific">Candidatus Harrisonbacteria bacterium CG10_big_fil_rev_8_21_14_0_10_40_38</name>
    <dbReference type="NCBI Taxonomy" id="1974583"/>
    <lineage>
        <taxon>Bacteria</taxon>
        <taxon>Candidatus Harrisoniibacteriota</taxon>
    </lineage>
</organism>
<dbReference type="AlphaFoldDB" id="A0A2H0UT49"/>
<dbReference type="InterPro" id="IPR013221">
    <property type="entry name" value="Mur_ligase_cen"/>
</dbReference>
<dbReference type="UniPathway" id="UPA00219"/>
<dbReference type="EC" id="6.3.2.8" evidence="3 14"/>
<dbReference type="GO" id="GO:0008360">
    <property type="term" value="P:regulation of cell shape"/>
    <property type="evidence" value="ECO:0007669"/>
    <property type="project" value="UniProtKB-KW"/>
</dbReference>
<dbReference type="EMBL" id="PFAZ01000001">
    <property type="protein sequence ID" value="PIR89610.1"/>
    <property type="molecule type" value="Genomic_DNA"/>
</dbReference>
<dbReference type="GO" id="GO:0005737">
    <property type="term" value="C:cytoplasm"/>
    <property type="evidence" value="ECO:0007669"/>
    <property type="project" value="UniProtKB-SubCell"/>
</dbReference>
<dbReference type="Proteomes" id="UP000231157">
    <property type="component" value="Unassembled WGS sequence"/>
</dbReference>
<sequence length="442" mass="49697">MDEPQIKKVHFVGIGGIGISALARYYLSEGWKVSGSDISASDLTRELEAEGVLFRLGQEERNIPPDLSLVIYSAAVPKTNPERKAAEEINIKTLSYAQAIGELTKKYFTIAVSGSHGKSTTTSLLSLILIKAGFDPTVIVGTKLREFKGKNFRKGKSQYLVLEADEWNKSFHNYHPQMIVLTNIDAEHLDTYKNYEGVVSAFEKYIKKLPKKGVLFANAKDKGMLTITENLSASRRTKTKNSNLKVVWYNKENFEEHPLQIPGKHNQLDAEAAWQAAKYLGVKESDADMVFSSFKGAWRRMELLKKKKAGFTFYSDYAHHPTEIKATLSALRGAYKDKKIICIFQPHQQDRLTRLFSDFLTAFRDADEAVIVPIYKVAGREEKQGTDAFSLVQKIKEKQKNVFYAPTFEDAVRTVRNRCPDGGVVVFMGAGNIDEMARKSLG</sequence>
<evidence type="ECO:0000259" key="15">
    <source>
        <dbReference type="Pfam" id="PF01225"/>
    </source>
</evidence>
<dbReference type="HAMAP" id="MF_00046">
    <property type="entry name" value="MurC"/>
    <property type="match status" value="1"/>
</dbReference>
<comment type="caution">
    <text evidence="18">The sequence shown here is derived from an EMBL/GenBank/DDBJ whole genome shotgun (WGS) entry which is preliminary data.</text>
</comment>
<dbReference type="PANTHER" id="PTHR43445:SF3">
    <property type="entry name" value="UDP-N-ACETYLMURAMATE--L-ALANINE LIGASE"/>
    <property type="match status" value="1"/>
</dbReference>
<evidence type="ECO:0000256" key="5">
    <source>
        <dbReference type="ARBA" id="ARBA00022598"/>
    </source>
</evidence>
<feature type="domain" description="Mur ligase N-terminal catalytic" evidence="15">
    <location>
        <begin position="8"/>
        <end position="107"/>
    </location>
</feature>
<comment type="catalytic activity">
    <reaction evidence="13 14">
        <text>UDP-N-acetyl-alpha-D-muramate + L-alanine + ATP = UDP-N-acetyl-alpha-D-muramoyl-L-alanine + ADP + phosphate + H(+)</text>
        <dbReference type="Rhea" id="RHEA:23372"/>
        <dbReference type="ChEBI" id="CHEBI:15378"/>
        <dbReference type="ChEBI" id="CHEBI:30616"/>
        <dbReference type="ChEBI" id="CHEBI:43474"/>
        <dbReference type="ChEBI" id="CHEBI:57972"/>
        <dbReference type="ChEBI" id="CHEBI:70757"/>
        <dbReference type="ChEBI" id="CHEBI:83898"/>
        <dbReference type="ChEBI" id="CHEBI:456216"/>
        <dbReference type="EC" id="6.3.2.8"/>
    </reaction>
</comment>
<dbReference type="GO" id="GO:0009252">
    <property type="term" value="P:peptidoglycan biosynthetic process"/>
    <property type="evidence" value="ECO:0007669"/>
    <property type="project" value="UniProtKB-UniRule"/>
</dbReference>
<comment type="function">
    <text evidence="14">Cell wall formation.</text>
</comment>
<evidence type="ECO:0000256" key="13">
    <source>
        <dbReference type="ARBA" id="ARBA00047833"/>
    </source>
</evidence>
<evidence type="ECO:0000256" key="1">
    <source>
        <dbReference type="ARBA" id="ARBA00004496"/>
    </source>
</evidence>
<comment type="pathway">
    <text evidence="2 14">Cell wall biogenesis; peptidoglycan biosynthesis.</text>
</comment>
<reference evidence="19" key="1">
    <citation type="submission" date="2017-09" db="EMBL/GenBank/DDBJ databases">
        <title>Depth-based differentiation of microbial function through sediment-hosted aquifers and enrichment of novel symbionts in the deep terrestrial subsurface.</title>
        <authorList>
            <person name="Probst A.J."/>
            <person name="Ladd B."/>
            <person name="Jarett J.K."/>
            <person name="Geller-Mcgrath D.E."/>
            <person name="Sieber C.M.K."/>
            <person name="Emerson J.B."/>
            <person name="Anantharaman K."/>
            <person name="Thomas B.C."/>
            <person name="Malmstrom R."/>
            <person name="Stieglmeier M."/>
            <person name="Klingl A."/>
            <person name="Woyke T."/>
            <person name="Ryan C.M."/>
            <person name="Banfield J.F."/>
        </authorList>
    </citation>
    <scope>NUCLEOTIDE SEQUENCE [LARGE SCALE GENOMIC DNA]</scope>
</reference>
<evidence type="ECO:0000256" key="4">
    <source>
        <dbReference type="ARBA" id="ARBA00022490"/>
    </source>
</evidence>
<keyword evidence="10 14" id="KW-0573">Peptidoglycan synthesis</keyword>